<evidence type="ECO:0000256" key="2">
    <source>
        <dbReference type="ARBA" id="ARBA00023127"/>
    </source>
</evidence>
<dbReference type="Proteomes" id="UP001558652">
    <property type="component" value="Unassembled WGS sequence"/>
</dbReference>
<dbReference type="InterPro" id="IPR048258">
    <property type="entry name" value="Cyclins_cyclin-box"/>
</dbReference>
<name>A0ABD0YE32_9HEMI</name>
<evidence type="ECO:0000256" key="1">
    <source>
        <dbReference type="ARBA" id="ARBA00022618"/>
    </source>
</evidence>
<comment type="caution">
    <text evidence="8">The sequence shown here is derived from an EMBL/GenBank/DDBJ whole genome shotgun (WGS) entry which is preliminary data.</text>
</comment>
<feature type="non-terminal residue" evidence="8">
    <location>
        <position position="1"/>
    </location>
</feature>
<keyword evidence="2 4" id="KW-0195">Cyclin</keyword>
<evidence type="ECO:0000256" key="3">
    <source>
        <dbReference type="ARBA" id="ARBA00023306"/>
    </source>
</evidence>
<dbReference type="InterPro" id="IPR013763">
    <property type="entry name" value="Cyclin-like_dom"/>
</dbReference>
<proteinExistence type="inferred from homology"/>
<feature type="region of interest" description="Disordered" evidence="5">
    <location>
        <begin position="286"/>
        <end position="305"/>
    </location>
</feature>
<organism evidence="8 9">
    <name type="scientific">Ranatra chinensis</name>
    <dbReference type="NCBI Taxonomy" id="642074"/>
    <lineage>
        <taxon>Eukaryota</taxon>
        <taxon>Metazoa</taxon>
        <taxon>Ecdysozoa</taxon>
        <taxon>Arthropoda</taxon>
        <taxon>Hexapoda</taxon>
        <taxon>Insecta</taxon>
        <taxon>Pterygota</taxon>
        <taxon>Neoptera</taxon>
        <taxon>Paraneoptera</taxon>
        <taxon>Hemiptera</taxon>
        <taxon>Heteroptera</taxon>
        <taxon>Panheteroptera</taxon>
        <taxon>Nepomorpha</taxon>
        <taxon>Nepidae</taxon>
        <taxon>Ranatrinae</taxon>
        <taxon>Ranatra</taxon>
    </lineage>
</organism>
<dbReference type="FunFam" id="1.10.472.10:FF:000001">
    <property type="entry name" value="G2/mitotic-specific cyclin"/>
    <property type="match status" value="1"/>
</dbReference>
<accession>A0ABD0YE32</accession>
<dbReference type="InterPro" id="IPR036915">
    <property type="entry name" value="Cyclin-like_sf"/>
</dbReference>
<dbReference type="PROSITE" id="PS00292">
    <property type="entry name" value="CYCLINS"/>
    <property type="match status" value="1"/>
</dbReference>
<comment type="similarity">
    <text evidence="4">Belongs to the cyclin family.</text>
</comment>
<dbReference type="CDD" id="cd20520">
    <property type="entry name" value="CYCLIN_CCNE_rpt2"/>
    <property type="match status" value="1"/>
</dbReference>
<dbReference type="GO" id="GO:0051301">
    <property type="term" value="P:cell division"/>
    <property type="evidence" value="ECO:0007669"/>
    <property type="project" value="UniProtKB-KW"/>
</dbReference>
<keyword evidence="3" id="KW-0131">Cell cycle</keyword>
<dbReference type="EMBL" id="JBFDAA010000008">
    <property type="protein sequence ID" value="KAL1129550.1"/>
    <property type="molecule type" value="Genomic_DNA"/>
</dbReference>
<protein>
    <recommendedName>
        <fullName evidence="10">Cyclin E1</fullName>
    </recommendedName>
</protein>
<evidence type="ECO:0000259" key="6">
    <source>
        <dbReference type="SMART" id="SM00385"/>
    </source>
</evidence>
<evidence type="ECO:0000313" key="9">
    <source>
        <dbReference type="Proteomes" id="UP001558652"/>
    </source>
</evidence>
<dbReference type="Pfam" id="PF00134">
    <property type="entry name" value="Cyclin_N"/>
    <property type="match status" value="1"/>
</dbReference>
<evidence type="ECO:0000313" key="8">
    <source>
        <dbReference type="EMBL" id="KAL1129550.1"/>
    </source>
</evidence>
<reference evidence="8 9" key="1">
    <citation type="submission" date="2024-07" db="EMBL/GenBank/DDBJ databases">
        <title>Chromosome-level genome assembly of the water stick insect Ranatra chinensis (Heteroptera: Nepidae).</title>
        <authorList>
            <person name="Liu X."/>
        </authorList>
    </citation>
    <scope>NUCLEOTIDE SEQUENCE [LARGE SCALE GENOMIC DNA]</scope>
    <source>
        <strain evidence="8">Cailab_2021Rc</strain>
        <tissue evidence="8">Muscle</tissue>
    </source>
</reference>
<evidence type="ECO:0008006" key="10">
    <source>
        <dbReference type="Google" id="ProtNLM"/>
    </source>
</evidence>
<dbReference type="InterPro" id="IPR006671">
    <property type="entry name" value="Cyclin_N"/>
</dbReference>
<gene>
    <name evidence="8" type="ORF">AAG570_012495</name>
</gene>
<dbReference type="SUPFAM" id="SSF47954">
    <property type="entry name" value="Cyclin-like"/>
    <property type="match status" value="2"/>
</dbReference>
<evidence type="ECO:0000256" key="5">
    <source>
        <dbReference type="SAM" id="MobiDB-lite"/>
    </source>
</evidence>
<keyword evidence="1" id="KW-0132">Cell division</keyword>
<dbReference type="SMART" id="SM00385">
    <property type="entry name" value="CYCLIN"/>
    <property type="match status" value="1"/>
</dbReference>
<dbReference type="Gene3D" id="1.10.472.10">
    <property type="entry name" value="Cyclin-like"/>
    <property type="match status" value="2"/>
</dbReference>
<dbReference type="InterPro" id="IPR039361">
    <property type="entry name" value="Cyclin"/>
</dbReference>
<dbReference type="Pfam" id="PF02984">
    <property type="entry name" value="Cyclin_C"/>
    <property type="match status" value="1"/>
</dbReference>
<dbReference type="SMART" id="SM01332">
    <property type="entry name" value="Cyclin_C"/>
    <property type="match status" value="1"/>
</dbReference>
<feature type="domain" description="Cyclin-like" evidence="6">
    <location>
        <begin position="43"/>
        <end position="128"/>
    </location>
</feature>
<sequence length="305" mass="34573">WTDEVVLWNHFCNKDIEDETKRDPVLFLRHPNLQPRMRAVLLEWIIEVCDVYKLHRETYYLAMDYLDRYLGLTRNVPKVQLQLIGISCLLIASKVEEIYPPKVSEFAYVTDGACSEDDIIKMELIIVKTLNWKCTVITANSWLCIYIQLCYLGNARNNMELAYPQYPSELFSKIAQLLDLSTLDVQSLKYPYGILAAACVALAISKNHALTVSGFCFADISECVNWMAAFWEAIQEEKNNQEEELQSGTLPPGPSKTSPIDFSHTLQTHTISLDLLETGQSILELRTDSGPSNIGLLTPPSSSKK</sequence>
<evidence type="ECO:0000259" key="7">
    <source>
        <dbReference type="SMART" id="SM01332"/>
    </source>
</evidence>
<dbReference type="PANTHER" id="PTHR10177">
    <property type="entry name" value="CYCLINS"/>
    <property type="match status" value="1"/>
</dbReference>
<keyword evidence="9" id="KW-1185">Reference proteome</keyword>
<feature type="domain" description="Cyclin C-terminal" evidence="7">
    <location>
        <begin position="137"/>
        <end position="253"/>
    </location>
</feature>
<evidence type="ECO:0000256" key="4">
    <source>
        <dbReference type="RuleBase" id="RU000383"/>
    </source>
</evidence>
<dbReference type="GO" id="GO:0000278">
    <property type="term" value="P:mitotic cell cycle"/>
    <property type="evidence" value="ECO:0007669"/>
    <property type="project" value="UniProtKB-ARBA"/>
</dbReference>
<dbReference type="InterPro" id="IPR004367">
    <property type="entry name" value="Cyclin_C-dom"/>
</dbReference>
<dbReference type="GO" id="GO:0005634">
    <property type="term" value="C:nucleus"/>
    <property type="evidence" value="ECO:0007669"/>
    <property type="project" value="UniProtKB-ARBA"/>
</dbReference>
<dbReference type="AlphaFoldDB" id="A0ABD0YE32"/>